<accession>U5N7J9</accession>
<evidence type="ECO:0000313" key="2">
    <source>
        <dbReference type="EMBL" id="AGX86174.1"/>
    </source>
</evidence>
<dbReference type="AlphaFoldDB" id="U5N7J9"/>
<evidence type="ECO:0000256" key="1">
    <source>
        <dbReference type="SAM" id="MobiDB-lite"/>
    </source>
</evidence>
<organism evidence="2 3">
    <name type="scientific">Candidatus Symbiobacter mobilis CR</name>
    <dbReference type="NCBI Taxonomy" id="946483"/>
    <lineage>
        <taxon>Bacteria</taxon>
        <taxon>Pseudomonadati</taxon>
        <taxon>Pseudomonadota</taxon>
        <taxon>Betaproteobacteria</taxon>
        <taxon>Burkholderiales</taxon>
        <taxon>Comamonadaceae</taxon>
    </lineage>
</organism>
<name>U5N7J9_9BURK</name>
<dbReference type="Proteomes" id="UP000017184">
    <property type="component" value="Chromosome"/>
</dbReference>
<dbReference type="EMBL" id="CP004885">
    <property type="protein sequence ID" value="AGX86174.1"/>
    <property type="molecule type" value="Genomic_DNA"/>
</dbReference>
<keyword evidence="3" id="KW-1185">Reference proteome</keyword>
<dbReference type="HOGENOM" id="CLU_2680881_0_0_4"/>
<dbReference type="KEGG" id="cbx:Cenrod_0039"/>
<dbReference type="STRING" id="946483.Cenrod_0039"/>
<reference evidence="2 3" key="1">
    <citation type="journal article" date="2013" name="Genome Biol.">
        <title>Genomic analysis reveals key aspects of prokaryotic symbiosis in the phototrophic consortium "Chlorochromatium aggregatum".</title>
        <authorList>
            <person name="Liu Z."/>
            <person name="Muller J."/>
            <person name="Li T."/>
            <person name="Alvey R.M."/>
            <person name="Vogl K."/>
            <person name="Frigaard N.U."/>
            <person name="Rockwell N.C."/>
            <person name="Boyd E.S."/>
            <person name="Tomsho L.P."/>
            <person name="Schuster S.C."/>
            <person name="Henke P."/>
            <person name="Rohde M."/>
            <person name="Overmann J."/>
            <person name="Bryant D.A."/>
        </authorList>
    </citation>
    <scope>NUCLEOTIDE SEQUENCE [LARGE SCALE GENOMIC DNA]</scope>
    <source>
        <strain evidence="2">CR</strain>
    </source>
</reference>
<evidence type="ECO:0000313" key="3">
    <source>
        <dbReference type="Proteomes" id="UP000017184"/>
    </source>
</evidence>
<gene>
    <name evidence="2" type="ORF">Cenrod_0039</name>
</gene>
<sequence>MLEHTFDLRTGLIHTLAQGIAVGDDHCQLFLQHHIGAMQTLAMRKQTIDQGGNPVDERGILDGGRDGMSHSSRL</sequence>
<feature type="region of interest" description="Disordered" evidence="1">
    <location>
        <begin position="49"/>
        <end position="74"/>
    </location>
</feature>
<proteinExistence type="predicted"/>
<feature type="compositionally biased region" description="Basic and acidic residues" evidence="1">
    <location>
        <begin position="55"/>
        <end position="68"/>
    </location>
</feature>
<protein>
    <submittedName>
        <fullName evidence="2">Uncharacterized protein</fullName>
    </submittedName>
</protein>